<gene>
    <name evidence="1" type="ORF">LSINAPIS_LOCUS8416</name>
</gene>
<evidence type="ECO:0008006" key="3">
    <source>
        <dbReference type="Google" id="ProtNLM"/>
    </source>
</evidence>
<sequence>MQYAPAIICIALCNNESNPKPHLPFTGYSTSTNLSKISIDDDNNNKEKALLKLLSTLDEHKGAGSDGISPFFIKSCAKTLLKPISIIFTRSFNEEIELPIWKTAHIVLVHKKVFTGPGLITFSLTP</sequence>
<accession>A0A5E4QIB1</accession>
<dbReference type="Proteomes" id="UP000324832">
    <property type="component" value="Unassembled WGS sequence"/>
</dbReference>
<dbReference type="EMBL" id="FZQP02003001">
    <property type="protein sequence ID" value="VVC97041.1"/>
    <property type="molecule type" value="Genomic_DNA"/>
</dbReference>
<reference evidence="1 2" key="1">
    <citation type="submission" date="2017-07" db="EMBL/GenBank/DDBJ databases">
        <authorList>
            <person name="Talla V."/>
            <person name="Backstrom N."/>
        </authorList>
    </citation>
    <scope>NUCLEOTIDE SEQUENCE [LARGE SCALE GENOMIC DNA]</scope>
</reference>
<protein>
    <recommendedName>
        <fullName evidence="3">Reverse transcriptase domain-containing protein</fullName>
    </recommendedName>
</protein>
<dbReference type="AlphaFoldDB" id="A0A5E4QIB1"/>
<name>A0A5E4QIB1_9NEOP</name>
<evidence type="ECO:0000313" key="1">
    <source>
        <dbReference type="EMBL" id="VVC97041.1"/>
    </source>
</evidence>
<keyword evidence="2" id="KW-1185">Reference proteome</keyword>
<proteinExistence type="predicted"/>
<evidence type="ECO:0000313" key="2">
    <source>
        <dbReference type="Proteomes" id="UP000324832"/>
    </source>
</evidence>
<organism evidence="1 2">
    <name type="scientific">Leptidea sinapis</name>
    <dbReference type="NCBI Taxonomy" id="189913"/>
    <lineage>
        <taxon>Eukaryota</taxon>
        <taxon>Metazoa</taxon>
        <taxon>Ecdysozoa</taxon>
        <taxon>Arthropoda</taxon>
        <taxon>Hexapoda</taxon>
        <taxon>Insecta</taxon>
        <taxon>Pterygota</taxon>
        <taxon>Neoptera</taxon>
        <taxon>Endopterygota</taxon>
        <taxon>Lepidoptera</taxon>
        <taxon>Glossata</taxon>
        <taxon>Ditrysia</taxon>
        <taxon>Papilionoidea</taxon>
        <taxon>Pieridae</taxon>
        <taxon>Dismorphiinae</taxon>
        <taxon>Leptidea</taxon>
    </lineage>
</organism>